<evidence type="ECO:0000259" key="10">
    <source>
        <dbReference type="Pfam" id="PF04413"/>
    </source>
</evidence>
<dbReference type="PANTHER" id="PTHR42755">
    <property type="entry name" value="3-DEOXY-MANNO-OCTULOSONATE CYTIDYLYLTRANSFERASE"/>
    <property type="match status" value="1"/>
</dbReference>
<dbReference type="Gene3D" id="3.40.50.11720">
    <property type="entry name" value="3-Deoxy-D-manno-octulosonic-acid transferase, N-terminal domain"/>
    <property type="match status" value="1"/>
</dbReference>
<keyword evidence="4 9" id="KW-0808">Transferase</keyword>
<sequence>MSKLFDAAYVTALTIGLPYFFLKFASSERYRSGFMQRLGWIGRRKGGKSCIWIHCASVGEVLMVKTLVKSIEKEFNNLDIVLSTNTNTGRSVAKRCFNGKKIFYFPLDLSWVVNKALNAIQPCCVILVELEIWPNFLISTAKMRIPVVLLNARISERSLKWYRVLRKISKEFFAGLTKKENVFCARTEIDASRLMNLGIPESQVGITGNMKYDNVVTDITEDIKKRLLSLFGIGKGEKVIVCGSTHKGEEDVILRIFQHLREKIQNVRLILVPRHIERVNEVVTLIESLRFRCVRKTSLDKGEKISEPKAETVILVDTMGDLQITYSIADCVFVGKSLVPQGGQNMMEPAGLAKPVIVGPHTFNFREEVQLLKEADAIEIVQDESALLNAMMYILECPDVAREMGKRAQLVVINQRGATDRNVEALRKILLKERTVSV</sequence>
<dbReference type="EMBL" id="MJUW02000018">
    <property type="protein sequence ID" value="OQD46874.1"/>
    <property type="molecule type" value="Genomic_DNA"/>
</dbReference>
<evidence type="ECO:0000256" key="3">
    <source>
        <dbReference type="ARBA" id="ARBA00019077"/>
    </source>
</evidence>
<dbReference type="InterPro" id="IPR038107">
    <property type="entry name" value="Glycos_transf_N_sf"/>
</dbReference>
<evidence type="ECO:0000256" key="8">
    <source>
        <dbReference type="PIRSR" id="PIRSR639901-2"/>
    </source>
</evidence>
<dbReference type="Proteomes" id="UP000242219">
    <property type="component" value="Unassembled WGS sequence"/>
</dbReference>
<evidence type="ECO:0000313" key="11">
    <source>
        <dbReference type="EMBL" id="OQD46874.1"/>
    </source>
</evidence>
<evidence type="ECO:0000313" key="12">
    <source>
        <dbReference type="Proteomes" id="UP000242219"/>
    </source>
</evidence>
<feature type="site" description="Transition state stabilizer" evidence="8">
    <location>
        <position position="211"/>
    </location>
</feature>
<dbReference type="UniPathway" id="UPA00958"/>
<feature type="active site" description="Proton acceptor" evidence="7">
    <location>
        <position position="60"/>
    </location>
</feature>
<protein>
    <recommendedName>
        <fullName evidence="3 9">3-deoxy-D-manno-octulosonic acid transferase</fullName>
        <shortName evidence="9">Kdo transferase</shortName>
        <ecNumber evidence="2 9">2.4.99.12</ecNumber>
    </recommendedName>
    <alternativeName>
        <fullName evidence="5 9">Lipid IV(A) 3-deoxy-D-manno-octulosonic acid transferase</fullName>
    </alternativeName>
</protein>
<keyword evidence="9" id="KW-0472">Membrane</keyword>
<evidence type="ECO:0000256" key="4">
    <source>
        <dbReference type="ARBA" id="ARBA00022679"/>
    </source>
</evidence>
<dbReference type="SUPFAM" id="SSF53756">
    <property type="entry name" value="UDP-Glycosyltransferase/glycogen phosphorylase"/>
    <property type="match status" value="1"/>
</dbReference>
<comment type="pathway">
    <text evidence="1 9">Bacterial outer membrane biogenesis; LPS core biosynthesis.</text>
</comment>
<keyword evidence="9" id="KW-1003">Cell membrane</keyword>
<name>A0A1V6M378_9BACT</name>
<dbReference type="PANTHER" id="PTHR42755:SF1">
    <property type="entry name" value="3-DEOXY-D-MANNO-OCTULOSONIC ACID TRANSFERASE, MITOCHONDRIAL-RELATED"/>
    <property type="match status" value="1"/>
</dbReference>
<dbReference type="GO" id="GO:0005886">
    <property type="term" value="C:plasma membrane"/>
    <property type="evidence" value="ECO:0007669"/>
    <property type="project" value="UniProtKB-SubCell"/>
</dbReference>
<dbReference type="Gene3D" id="3.40.50.2000">
    <property type="entry name" value="Glycogen Phosphorylase B"/>
    <property type="match status" value="1"/>
</dbReference>
<evidence type="ECO:0000256" key="2">
    <source>
        <dbReference type="ARBA" id="ARBA00012621"/>
    </source>
</evidence>
<keyword evidence="12" id="KW-1185">Reference proteome</keyword>
<comment type="similarity">
    <text evidence="9">Belongs to the glycosyltransferase group 1 family.</text>
</comment>
<dbReference type="EC" id="2.4.99.12" evidence="2 9"/>
<dbReference type="AlphaFoldDB" id="A0A1V6M378"/>
<evidence type="ECO:0000256" key="6">
    <source>
        <dbReference type="ARBA" id="ARBA00049183"/>
    </source>
</evidence>
<evidence type="ECO:0000256" key="9">
    <source>
        <dbReference type="RuleBase" id="RU365103"/>
    </source>
</evidence>
<evidence type="ECO:0000256" key="5">
    <source>
        <dbReference type="ARBA" id="ARBA00031445"/>
    </source>
</evidence>
<evidence type="ECO:0000256" key="7">
    <source>
        <dbReference type="PIRSR" id="PIRSR639901-1"/>
    </source>
</evidence>
<dbReference type="GO" id="GO:0009244">
    <property type="term" value="P:lipopolysaccharide core region biosynthetic process"/>
    <property type="evidence" value="ECO:0007669"/>
    <property type="project" value="UniProtKB-UniRule"/>
</dbReference>
<comment type="function">
    <text evidence="9">Involved in lipopolysaccharide (LPS) biosynthesis. Catalyzes the transfer of 3-deoxy-D-manno-octulosonate (Kdo) residue(s) from CMP-Kdo to lipid IV(A), the tetraacyldisaccharide-1,4'-bisphosphate precursor of lipid A.</text>
</comment>
<dbReference type="GO" id="GO:0043842">
    <property type="term" value="F:Kdo transferase activity"/>
    <property type="evidence" value="ECO:0007669"/>
    <property type="project" value="UniProtKB-EC"/>
</dbReference>
<gene>
    <name evidence="11" type="ORF">BIY37_00920</name>
</gene>
<proteinExistence type="inferred from homology"/>
<comment type="subcellular location">
    <subcellularLocation>
        <location evidence="9">Cell membrane</location>
    </subcellularLocation>
</comment>
<comment type="caution">
    <text evidence="11">The sequence shown here is derived from an EMBL/GenBank/DDBJ whole genome shotgun (WGS) entry which is preliminary data.</text>
</comment>
<evidence type="ECO:0000256" key="1">
    <source>
        <dbReference type="ARBA" id="ARBA00004713"/>
    </source>
</evidence>
<dbReference type="GO" id="GO:0009245">
    <property type="term" value="P:lipid A biosynthetic process"/>
    <property type="evidence" value="ECO:0007669"/>
    <property type="project" value="TreeGrafter"/>
</dbReference>
<reference evidence="11 12" key="1">
    <citation type="journal article" date="2016" name="Genome Announc.">
        <title>Draft Genome Sequence of the Anaerobic Ammonium-Oxidizing Bacterium 'Candidatus Brocadia sp. 40'.</title>
        <authorList>
            <person name="Ali M."/>
            <person name="Haroon M.F."/>
            <person name="Narita Y."/>
            <person name="Zhang L."/>
            <person name="Rangel Shaw D."/>
            <person name="Okabe S."/>
            <person name="Saikaly P.E."/>
        </authorList>
    </citation>
    <scope>NUCLEOTIDE SEQUENCE [LARGE SCALE GENOMIC DNA]</scope>
    <source>
        <strain evidence="11 12">40</strain>
    </source>
</reference>
<feature type="site" description="Transition state stabilizer" evidence="8">
    <location>
        <position position="129"/>
    </location>
</feature>
<dbReference type="InterPro" id="IPR039901">
    <property type="entry name" value="Kdotransferase"/>
</dbReference>
<comment type="catalytic activity">
    <reaction evidence="6 9">
        <text>lipid IVA (E. coli) + CMP-3-deoxy-beta-D-manno-octulosonate = alpha-Kdo-(2-&gt;6)-lipid IVA (E. coli) + CMP + H(+)</text>
        <dbReference type="Rhea" id="RHEA:28066"/>
        <dbReference type="ChEBI" id="CHEBI:15378"/>
        <dbReference type="ChEBI" id="CHEBI:58603"/>
        <dbReference type="ChEBI" id="CHEBI:60364"/>
        <dbReference type="ChEBI" id="CHEBI:60377"/>
        <dbReference type="ChEBI" id="CHEBI:85987"/>
        <dbReference type="EC" id="2.4.99.12"/>
    </reaction>
</comment>
<keyword evidence="9" id="KW-0448">Lipopolysaccharide biosynthesis</keyword>
<dbReference type="InterPro" id="IPR007507">
    <property type="entry name" value="Glycos_transf_N"/>
</dbReference>
<accession>A0A1V6M378</accession>
<feature type="domain" description="3-deoxy-D-manno-octulosonic-acid transferase N-terminal" evidence="10">
    <location>
        <begin position="34"/>
        <end position="213"/>
    </location>
</feature>
<dbReference type="Pfam" id="PF04413">
    <property type="entry name" value="Glycos_transf_N"/>
    <property type="match status" value="1"/>
</dbReference>
<organism evidence="11 12">
    <name type="scientific">Candidatus Brocadia sapporoensis</name>
    <dbReference type="NCBI Taxonomy" id="392547"/>
    <lineage>
        <taxon>Bacteria</taxon>
        <taxon>Pseudomonadati</taxon>
        <taxon>Planctomycetota</taxon>
        <taxon>Candidatus Brocadiia</taxon>
        <taxon>Candidatus Brocadiales</taxon>
        <taxon>Candidatus Brocadiaceae</taxon>
        <taxon>Candidatus Brocadia</taxon>
    </lineage>
</organism>